<dbReference type="AlphaFoldDB" id="A0A0G0PZ18"/>
<proteinExistence type="predicted"/>
<evidence type="ECO:0000259" key="3">
    <source>
        <dbReference type="Pfam" id="PF13439"/>
    </source>
</evidence>
<dbReference type="GO" id="GO:0016757">
    <property type="term" value="F:glycosyltransferase activity"/>
    <property type="evidence" value="ECO:0007669"/>
    <property type="project" value="InterPro"/>
</dbReference>
<dbReference type="Pfam" id="PF00534">
    <property type="entry name" value="Glycos_transf_1"/>
    <property type="match status" value="1"/>
</dbReference>
<comment type="caution">
    <text evidence="4">The sequence shown here is derived from an EMBL/GenBank/DDBJ whole genome shotgun (WGS) entry which is preliminary data.</text>
</comment>
<dbReference type="Gene3D" id="3.40.50.2000">
    <property type="entry name" value="Glycogen Phosphorylase B"/>
    <property type="match status" value="2"/>
</dbReference>
<protein>
    <recommendedName>
        <fullName evidence="6">Glycosyltransferase</fullName>
    </recommendedName>
</protein>
<dbReference type="InterPro" id="IPR050194">
    <property type="entry name" value="Glycosyltransferase_grp1"/>
</dbReference>
<accession>A0A0G0PZ18</accession>
<feature type="transmembrane region" description="Helical" evidence="1">
    <location>
        <begin position="345"/>
        <end position="363"/>
    </location>
</feature>
<dbReference type="PANTHER" id="PTHR45947:SF3">
    <property type="entry name" value="SULFOQUINOVOSYL TRANSFERASE SQD2"/>
    <property type="match status" value="1"/>
</dbReference>
<evidence type="ECO:0008006" key="6">
    <source>
        <dbReference type="Google" id="ProtNLM"/>
    </source>
</evidence>
<evidence type="ECO:0000313" key="4">
    <source>
        <dbReference type="EMBL" id="KKR30346.1"/>
    </source>
</evidence>
<sequence>MFKDLDKISPDVIHAQNIAFTTLICLIWAIRNNSAFVVTFHSLPSEGINYVFPKLSNKKILSQINYSLSKSYNKKLLENVNLIIALNKYVQRSIHAITRKTKTIVINNGLDLKPFRELEIKTSEKDKVFTFVGSFVGRKNQEFLVKAFAHLPKSYHLKLYGNIKSGDDYVKKIKKIIVNKRINNVEIHDFIDRKKLLQVLAKSDYFVSASMKEVQSLVIIESLASATPIIGLKNETINELIDGKNGISFPKNITPRAFAKNIFKYVKTNEKDYYETSRYAREGIQKFDIGYVSEKILNAYEIAKKIKSKKNSKVVEELISILPKSLQELLRGYYDRLKRRKTTRIWVFVGISMLLTILTYPILNFVNYLKNKRVFG</sequence>
<dbReference type="PANTHER" id="PTHR45947">
    <property type="entry name" value="SULFOQUINOVOSYL TRANSFERASE SQD2"/>
    <property type="match status" value="1"/>
</dbReference>
<dbReference type="Pfam" id="PF13439">
    <property type="entry name" value="Glyco_transf_4"/>
    <property type="match status" value="1"/>
</dbReference>
<dbReference type="EMBL" id="LBXL01000008">
    <property type="protein sequence ID" value="KKR30346.1"/>
    <property type="molecule type" value="Genomic_DNA"/>
</dbReference>
<feature type="domain" description="Glycosyl transferase family 1" evidence="2">
    <location>
        <begin position="122"/>
        <end position="281"/>
    </location>
</feature>
<dbReference type="InterPro" id="IPR028098">
    <property type="entry name" value="Glyco_trans_4-like_N"/>
</dbReference>
<reference evidence="4 5" key="1">
    <citation type="journal article" date="2015" name="Nature">
        <title>rRNA introns, odd ribosomes, and small enigmatic genomes across a large radiation of phyla.</title>
        <authorList>
            <person name="Brown C.T."/>
            <person name="Hug L.A."/>
            <person name="Thomas B.C."/>
            <person name="Sharon I."/>
            <person name="Castelle C.J."/>
            <person name="Singh A."/>
            <person name="Wilkins M.J."/>
            <person name="Williams K.H."/>
            <person name="Banfield J.F."/>
        </authorList>
    </citation>
    <scope>NUCLEOTIDE SEQUENCE [LARGE SCALE GENOMIC DNA]</scope>
</reference>
<organism evidence="4 5">
    <name type="scientific">Candidatus Woesebacteria bacterium GW2011_GWA1_39_8</name>
    <dbReference type="NCBI Taxonomy" id="1618552"/>
    <lineage>
        <taxon>Bacteria</taxon>
        <taxon>Candidatus Woeseibacteriota</taxon>
    </lineage>
</organism>
<dbReference type="InterPro" id="IPR001296">
    <property type="entry name" value="Glyco_trans_1"/>
</dbReference>
<dbReference type="SUPFAM" id="SSF53756">
    <property type="entry name" value="UDP-Glycosyltransferase/glycogen phosphorylase"/>
    <property type="match status" value="1"/>
</dbReference>
<feature type="domain" description="Glycosyltransferase subfamily 4-like N-terminal" evidence="3">
    <location>
        <begin position="5"/>
        <end position="112"/>
    </location>
</feature>
<evidence type="ECO:0000259" key="2">
    <source>
        <dbReference type="Pfam" id="PF00534"/>
    </source>
</evidence>
<keyword evidence="1" id="KW-0812">Transmembrane</keyword>
<dbReference type="Proteomes" id="UP000034793">
    <property type="component" value="Unassembled WGS sequence"/>
</dbReference>
<evidence type="ECO:0000313" key="5">
    <source>
        <dbReference type="Proteomes" id="UP000034793"/>
    </source>
</evidence>
<evidence type="ECO:0000256" key="1">
    <source>
        <dbReference type="SAM" id="Phobius"/>
    </source>
</evidence>
<keyword evidence="1" id="KW-1133">Transmembrane helix</keyword>
<keyword evidence="1" id="KW-0472">Membrane</keyword>
<name>A0A0G0PZ18_9BACT</name>
<gene>
    <name evidence="4" type="ORF">UT61_C0008G0002</name>
</gene>
<dbReference type="CDD" id="cd03801">
    <property type="entry name" value="GT4_PimA-like"/>
    <property type="match status" value="1"/>
</dbReference>